<dbReference type="Proteomes" id="UP000789572">
    <property type="component" value="Unassembled WGS sequence"/>
</dbReference>
<comment type="caution">
    <text evidence="1">The sequence shown here is derived from an EMBL/GenBank/DDBJ whole genome shotgun (WGS) entry which is preliminary data.</text>
</comment>
<accession>A0A9N9DGK3</accession>
<protein>
    <submittedName>
        <fullName evidence="1">4346_t:CDS:1</fullName>
    </submittedName>
</protein>
<reference evidence="1" key="1">
    <citation type="submission" date="2021-06" db="EMBL/GenBank/DDBJ databases">
        <authorList>
            <person name="Kallberg Y."/>
            <person name="Tangrot J."/>
            <person name="Rosling A."/>
        </authorList>
    </citation>
    <scope>NUCLEOTIDE SEQUENCE</scope>
    <source>
        <strain evidence="1">IA702</strain>
    </source>
</reference>
<organism evidence="1 2">
    <name type="scientific">Paraglomus occultum</name>
    <dbReference type="NCBI Taxonomy" id="144539"/>
    <lineage>
        <taxon>Eukaryota</taxon>
        <taxon>Fungi</taxon>
        <taxon>Fungi incertae sedis</taxon>
        <taxon>Mucoromycota</taxon>
        <taxon>Glomeromycotina</taxon>
        <taxon>Glomeromycetes</taxon>
        <taxon>Paraglomerales</taxon>
        <taxon>Paraglomeraceae</taxon>
        <taxon>Paraglomus</taxon>
    </lineage>
</organism>
<gene>
    <name evidence="1" type="ORF">POCULU_LOCUS9087</name>
</gene>
<feature type="non-terminal residue" evidence="1">
    <location>
        <position position="221"/>
    </location>
</feature>
<dbReference type="SUPFAM" id="SSF52540">
    <property type="entry name" value="P-loop containing nucleoside triphosphate hydrolases"/>
    <property type="match status" value="1"/>
</dbReference>
<dbReference type="InterPro" id="IPR027417">
    <property type="entry name" value="P-loop_NTPase"/>
</dbReference>
<evidence type="ECO:0000313" key="2">
    <source>
        <dbReference type="Proteomes" id="UP000789572"/>
    </source>
</evidence>
<dbReference type="Gene3D" id="3.40.50.300">
    <property type="entry name" value="P-loop containing nucleotide triphosphate hydrolases"/>
    <property type="match status" value="1"/>
</dbReference>
<proteinExistence type="predicted"/>
<dbReference type="OrthoDB" id="2443036at2759"/>
<sequence length="221" mass="24769">PEALGKRKIDGEDNCDSKKLQATISIEGPLSLESPVLMLPITEQEIFSEVYTGILGGKSFVIHGLYQSGKTSFLLLWALEETLKKKKEPNSTTTVVYLDMSDISKNCNQMDAEEAFSHFMSFSIFGQTLSWSELVGQLQHLSPNSRLYLLADEFQFVFHASDLLQVACDFFRNLSSKKAVSYVSVGTFKLMELQDDDGNLDSPFNKAAFCEMPFFTHAEAF</sequence>
<keyword evidence="2" id="KW-1185">Reference proteome</keyword>
<dbReference type="EMBL" id="CAJVPJ010003089">
    <property type="protein sequence ID" value="CAG8634647.1"/>
    <property type="molecule type" value="Genomic_DNA"/>
</dbReference>
<evidence type="ECO:0000313" key="1">
    <source>
        <dbReference type="EMBL" id="CAG8634647.1"/>
    </source>
</evidence>
<dbReference type="AlphaFoldDB" id="A0A9N9DGK3"/>
<name>A0A9N9DGK3_9GLOM</name>